<evidence type="ECO:0000256" key="5">
    <source>
        <dbReference type="ARBA" id="ARBA00022692"/>
    </source>
</evidence>
<feature type="domain" description="Ferric oxidoreductase" evidence="11">
    <location>
        <begin position="47"/>
        <end position="142"/>
    </location>
</feature>
<dbReference type="GO" id="GO:0016679">
    <property type="term" value="F:oxidoreductase activity, acting on diphenols and related substances as donors"/>
    <property type="evidence" value="ECO:0007669"/>
    <property type="project" value="TreeGrafter"/>
</dbReference>
<accession>A0A7G2IM30</accession>
<keyword evidence="4" id="KW-0285">Flavoprotein</keyword>
<keyword evidence="5 10" id="KW-0812">Transmembrane</keyword>
<evidence type="ECO:0000256" key="8">
    <source>
        <dbReference type="ARBA" id="ARBA00023004"/>
    </source>
</evidence>
<evidence type="ECO:0000256" key="1">
    <source>
        <dbReference type="ARBA" id="ARBA00004141"/>
    </source>
</evidence>
<evidence type="ECO:0000313" key="13">
    <source>
        <dbReference type="Proteomes" id="UP000019194"/>
    </source>
</evidence>
<keyword evidence="2" id="KW-0813">Transport</keyword>
<dbReference type="InterPro" id="IPR013130">
    <property type="entry name" value="Fe3_Rdtase_TM_dom"/>
</dbReference>
<dbReference type="EMBL" id="CBWP010000039">
    <property type="protein sequence ID" value="CDL38267.1"/>
    <property type="molecule type" value="Genomic_DNA"/>
</dbReference>
<reference evidence="12 13" key="1">
    <citation type="submission" date="2013-10" db="EMBL/GenBank/DDBJ databases">
        <title>Antibiotic resistance diversity of beta-lactamase producers in the General Hospital Vienna.</title>
        <authorList>
            <person name="Barisic I."/>
            <person name="Mitteregger D."/>
            <person name="Hirschl A.M."/>
            <person name="Noehammer C."/>
            <person name="Wiesinger-Mayr H."/>
        </authorList>
    </citation>
    <scope>NUCLEOTIDE SEQUENCE [LARGE SCALE GENOMIC DNA]</scope>
    <source>
        <strain evidence="12 13">ISC11</strain>
    </source>
</reference>
<dbReference type="PANTHER" id="PTHR36964">
    <property type="entry name" value="PROTEIN-METHIONINE-SULFOXIDE REDUCTASE HEME-BINDING SUBUNIT MSRQ"/>
    <property type="match status" value="1"/>
</dbReference>
<evidence type="ECO:0000256" key="3">
    <source>
        <dbReference type="ARBA" id="ARBA00022617"/>
    </source>
</evidence>
<keyword evidence="4" id="KW-0288">FMN</keyword>
<protein>
    <submittedName>
        <fullName evidence="12">FIG001196: Membrane protein YedZ</fullName>
    </submittedName>
</protein>
<organism evidence="12 13">
    <name type="scientific">Citrobacter freundii</name>
    <dbReference type="NCBI Taxonomy" id="546"/>
    <lineage>
        <taxon>Bacteria</taxon>
        <taxon>Pseudomonadati</taxon>
        <taxon>Pseudomonadota</taxon>
        <taxon>Gammaproteobacteria</taxon>
        <taxon>Enterobacterales</taxon>
        <taxon>Enterobacteriaceae</taxon>
        <taxon>Citrobacter</taxon>
        <taxon>Citrobacter freundii complex</taxon>
    </lineage>
</organism>
<evidence type="ECO:0000256" key="2">
    <source>
        <dbReference type="ARBA" id="ARBA00022448"/>
    </source>
</evidence>
<dbReference type="PANTHER" id="PTHR36964:SF1">
    <property type="entry name" value="PROTEIN-METHIONINE-SULFOXIDE REDUCTASE HEME-BINDING SUBUNIT MSRQ"/>
    <property type="match status" value="1"/>
</dbReference>
<keyword evidence="9 10" id="KW-0472">Membrane</keyword>
<keyword evidence="3" id="KW-0479">Metal-binding</keyword>
<name>A0A7G2IM30_CITFR</name>
<dbReference type="InterPro" id="IPR022837">
    <property type="entry name" value="MsrQ-like"/>
</dbReference>
<dbReference type="GO" id="GO:0020037">
    <property type="term" value="F:heme binding"/>
    <property type="evidence" value="ECO:0007669"/>
    <property type="project" value="TreeGrafter"/>
</dbReference>
<comment type="subcellular location">
    <subcellularLocation>
        <location evidence="1">Membrane</location>
        <topology evidence="1">Multi-pass membrane protein</topology>
    </subcellularLocation>
</comment>
<feature type="transmembrane region" description="Helical" evidence="10">
    <location>
        <begin position="9"/>
        <end position="30"/>
    </location>
</feature>
<keyword evidence="7 10" id="KW-1133">Transmembrane helix</keyword>
<keyword evidence="3" id="KW-0349">Heme</keyword>
<sequence>MRLTAKHIIGLKVCLHLAGLLPFIWLFWAVNHGGLSADPVKDIQHFTGRTALKFLLATLLVSPLTRYAKQPLLIRTRRLLGLWCFAWATLHLTSYALLELGINNLALLGRELLTRPYLTLGVASWVILFALTLTSTQAAQRMLGKKMAVSAQLRLSCGDPGTHTLFVVGKNYLPSTDYLCSARGGAVSVPLQEVSPVVAVVSRYVQCVAKHGRSDFLYMLTVDYLP</sequence>
<evidence type="ECO:0000259" key="11">
    <source>
        <dbReference type="Pfam" id="PF01794"/>
    </source>
</evidence>
<evidence type="ECO:0000256" key="7">
    <source>
        <dbReference type="ARBA" id="ARBA00022989"/>
    </source>
</evidence>
<dbReference type="GO" id="GO:0005886">
    <property type="term" value="C:plasma membrane"/>
    <property type="evidence" value="ECO:0007669"/>
    <property type="project" value="TreeGrafter"/>
</dbReference>
<proteinExistence type="predicted"/>
<keyword evidence="6" id="KW-0249">Electron transport</keyword>
<feature type="transmembrane region" description="Helical" evidence="10">
    <location>
        <begin position="80"/>
        <end position="98"/>
    </location>
</feature>
<evidence type="ECO:0000256" key="10">
    <source>
        <dbReference type="SAM" id="Phobius"/>
    </source>
</evidence>
<dbReference type="Pfam" id="PF01794">
    <property type="entry name" value="Ferric_reduct"/>
    <property type="match status" value="1"/>
</dbReference>
<evidence type="ECO:0000256" key="4">
    <source>
        <dbReference type="ARBA" id="ARBA00022643"/>
    </source>
</evidence>
<dbReference type="GO" id="GO:0010181">
    <property type="term" value="F:FMN binding"/>
    <property type="evidence" value="ECO:0007669"/>
    <property type="project" value="TreeGrafter"/>
</dbReference>
<feature type="transmembrane region" description="Helical" evidence="10">
    <location>
        <begin position="50"/>
        <end position="68"/>
    </location>
</feature>
<dbReference type="Proteomes" id="UP000019194">
    <property type="component" value="Unassembled WGS sequence"/>
</dbReference>
<evidence type="ECO:0000256" key="6">
    <source>
        <dbReference type="ARBA" id="ARBA00022982"/>
    </source>
</evidence>
<evidence type="ECO:0000313" key="12">
    <source>
        <dbReference type="EMBL" id="CDL38267.1"/>
    </source>
</evidence>
<comment type="caution">
    <text evidence="12">The sequence shown here is derived from an EMBL/GenBank/DDBJ whole genome shotgun (WGS) entry which is preliminary data.</text>
</comment>
<dbReference type="AlphaFoldDB" id="A0A7G2IM30"/>
<keyword evidence="8" id="KW-0408">Iron</keyword>
<feature type="transmembrane region" description="Helical" evidence="10">
    <location>
        <begin position="118"/>
        <end position="139"/>
    </location>
</feature>
<evidence type="ECO:0000256" key="9">
    <source>
        <dbReference type="ARBA" id="ARBA00023136"/>
    </source>
</evidence>